<proteinExistence type="inferred from homology"/>
<keyword evidence="1 5" id="KW-0378">Hydrolase</keyword>
<dbReference type="InterPro" id="IPR029058">
    <property type="entry name" value="AB_hydrolase_fold"/>
</dbReference>
<dbReference type="AlphaFoldDB" id="A0A1I1I9C5"/>
<protein>
    <submittedName>
        <fullName evidence="5">Platelet-activating factor acetylhydrolase, isoform II</fullName>
    </submittedName>
</protein>
<dbReference type="SUPFAM" id="SSF53474">
    <property type="entry name" value="alpha/beta-Hydrolases"/>
    <property type="match status" value="1"/>
</dbReference>
<evidence type="ECO:0000256" key="3">
    <source>
        <dbReference type="SAM" id="Phobius"/>
    </source>
</evidence>
<accession>A0A1I1I9C5</accession>
<keyword evidence="3" id="KW-0472">Membrane</keyword>
<dbReference type="Gene3D" id="3.40.50.1820">
    <property type="entry name" value="alpha/beta hydrolase"/>
    <property type="match status" value="1"/>
</dbReference>
<dbReference type="RefSeq" id="WP_090088300.1">
    <property type="nucleotide sequence ID" value="NZ_FOMG01000002.1"/>
</dbReference>
<sequence>MATLESETKHSKKTNWTIRLLSISLILVLFSCIGASILQTGGGKVEIQSIKIPTESGKWITANIFKPTSATAGNKVPLVIIEHGLYNSKEMQDSGAIELSRRGIAVLAMDAYYHGDSSSSDSAVLDNKTECDQGMIPMVEFCYNNTSLDYIDKSKIGISGHSMGGFATWMTMHHYGTLVSKALEDAKGNDTDGGTTITEAERVHALSLNKVAAALPMGFLGQKEFNMGMMKDTYINFGVLSGYYDENAWSFEAGKGDLTNTAESLAIVNSVLPKDNQVSAIEVGKQYGDASKGTLRMMFNPKEIHGFNTFSTSTAGDIVTFFTNAFQINNPIPVSNQVWLWKEIFNFIGMIGVFLFIFPLTQLLLKVPVFESLKHPEPKALPALANGKSKLIFWGSILISTAISTIAFLPIGNLDKILMPDPAKFAPSKAFPLNAENFIMIWACFTGLIIIALFIINYKIHGKKNGISSEMWGLKTNVKEVLKYLLLAVTSVFFVYQLVIAANYIFHTDFRLWNIAFKTFSSTKLWVALQYMPLFFVFYFASSLTINGSYRIEGKKEWKNILLCAVVTALPVIIMTALQYGYVFATGVTLFRGEGGSSWLRVFVGMNLIPLLLVSAPISRYLFKVTGKVYLGAMVNTILLVLMTAANTANFLPLR</sequence>
<reference evidence="5 6" key="1">
    <citation type="submission" date="2016-10" db="EMBL/GenBank/DDBJ databases">
        <authorList>
            <person name="de Groot N.N."/>
        </authorList>
    </citation>
    <scope>NUCLEOTIDE SEQUENCE [LARGE SCALE GENOMIC DNA]</scope>
    <source>
        <strain evidence="5 6">DSM 12992</strain>
    </source>
</reference>
<dbReference type="InterPro" id="IPR000073">
    <property type="entry name" value="AB_hydrolase_1"/>
</dbReference>
<feature type="transmembrane region" description="Helical" evidence="3">
    <location>
        <begin position="481"/>
        <end position="506"/>
    </location>
</feature>
<keyword evidence="3" id="KW-0812">Transmembrane</keyword>
<feature type="transmembrane region" description="Helical" evidence="3">
    <location>
        <begin position="344"/>
        <end position="365"/>
    </location>
</feature>
<evidence type="ECO:0000313" key="5">
    <source>
        <dbReference type="EMBL" id="SFC29860.1"/>
    </source>
</evidence>
<dbReference type="OrthoDB" id="9780269at2"/>
<feature type="transmembrane region" description="Helical" evidence="3">
    <location>
        <begin position="526"/>
        <end position="548"/>
    </location>
</feature>
<feature type="domain" description="AB hydrolase-1" evidence="4">
    <location>
        <begin position="77"/>
        <end position="180"/>
    </location>
</feature>
<gene>
    <name evidence="5" type="ORF">SAMN05421842_10282</name>
</gene>
<evidence type="ECO:0000256" key="2">
    <source>
        <dbReference type="ARBA" id="ARBA00038115"/>
    </source>
</evidence>
<name>A0A1I1I9C5_9CLOT</name>
<comment type="similarity">
    <text evidence="2">Belongs to the AB hydrolase superfamily. FUS2 hydrolase family.</text>
</comment>
<dbReference type="STRING" id="119641.SAMN05421842_10282"/>
<feature type="transmembrane region" description="Helical" evidence="3">
    <location>
        <begin position="391"/>
        <end position="411"/>
    </location>
</feature>
<evidence type="ECO:0000259" key="4">
    <source>
        <dbReference type="Pfam" id="PF00561"/>
    </source>
</evidence>
<keyword evidence="3" id="KW-1133">Transmembrane helix</keyword>
<dbReference type="GO" id="GO:0052689">
    <property type="term" value="F:carboxylic ester hydrolase activity"/>
    <property type="evidence" value="ECO:0007669"/>
    <property type="project" value="UniProtKB-ARBA"/>
</dbReference>
<dbReference type="EMBL" id="FOMG01000002">
    <property type="protein sequence ID" value="SFC29860.1"/>
    <property type="molecule type" value="Genomic_DNA"/>
</dbReference>
<feature type="transmembrane region" description="Helical" evidence="3">
    <location>
        <begin position="20"/>
        <end position="38"/>
    </location>
</feature>
<dbReference type="Pfam" id="PF00561">
    <property type="entry name" value="Abhydrolase_1"/>
    <property type="match status" value="1"/>
</dbReference>
<evidence type="ECO:0000256" key="1">
    <source>
        <dbReference type="ARBA" id="ARBA00022801"/>
    </source>
</evidence>
<feature type="transmembrane region" description="Helical" evidence="3">
    <location>
        <begin position="439"/>
        <end position="460"/>
    </location>
</feature>
<feature type="transmembrane region" description="Helical" evidence="3">
    <location>
        <begin position="560"/>
        <end position="582"/>
    </location>
</feature>
<dbReference type="PANTHER" id="PTHR22946:SF9">
    <property type="entry name" value="POLYKETIDE TRANSFERASE AF380"/>
    <property type="match status" value="1"/>
</dbReference>
<dbReference type="PANTHER" id="PTHR22946">
    <property type="entry name" value="DIENELACTONE HYDROLASE DOMAIN-CONTAINING PROTEIN-RELATED"/>
    <property type="match status" value="1"/>
</dbReference>
<feature type="transmembrane region" description="Helical" evidence="3">
    <location>
        <begin position="630"/>
        <end position="652"/>
    </location>
</feature>
<keyword evidence="6" id="KW-1185">Reference proteome</keyword>
<dbReference type="InterPro" id="IPR050261">
    <property type="entry name" value="FrsA_esterase"/>
</dbReference>
<evidence type="ECO:0000313" key="6">
    <source>
        <dbReference type="Proteomes" id="UP000199263"/>
    </source>
</evidence>
<organism evidence="5 6">
    <name type="scientific">Clostridium uliginosum</name>
    <dbReference type="NCBI Taxonomy" id="119641"/>
    <lineage>
        <taxon>Bacteria</taxon>
        <taxon>Bacillati</taxon>
        <taxon>Bacillota</taxon>
        <taxon>Clostridia</taxon>
        <taxon>Eubacteriales</taxon>
        <taxon>Clostridiaceae</taxon>
        <taxon>Clostridium</taxon>
    </lineage>
</organism>
<dbReference type="Proteomes" id="UP000199263">
    <property type="component" value="Unassembled WGS sequence"/>
</dbReference>
<feature type="transmembrane region" description="Helical" evidence="3">
    <location>
        <begin position="602"/>
        <end position="623"/>
    </location>
</feature>